<organism evidence="1 2">
    <name type="scientific">Microscilla marina ATCC 23134</name>
    <dbReference type="NCBI Taxonomy" id="313606"/>
    <lineage>
        <taxon>Bacteria</taxon>
        <taxon>Pseudomonadati</taxon>
        <taxon>Bacteroidota</taxon>
        <taxon>Cytophagia</taxon>
        <taxon>Cytophagales</taxon>
        <taxon>Microscillaceae</taxon>
        <taxon>Microscilla</taxon>
    </lineage>
</organism>
<dbReference type="AlphaFoldDB" id="A1ZE17"/>
<proteinExistence type="predicted"/>
<sequence>MVKKGDFITIFQKLCFCQCLFIQANTWLSPRIFCKFVKRFESLFVKRKKILLCFALK</sequence>
<dbReference type="Proteomes" id="UP000004095">
    <property type="component" value="Unassembled WGS sequence"/>
</dbReference>
<evidence type="ECO:0000313" key="1">
    <source>
        <dbReference type="EMBL" id="EAY31325.1"/>
    </source>
</evidence>
<dbReference type="EMBL" id="AAWS01000003">
    <property type="protein sequence ID" value="EAY31325.1"/>
    <property type="molecule type" value="Genomic_DNA"/>
</dbReference>
<accession>A1ZE17</accession>
<reference evidence="1 2" key="1">
    <citation type="submission" date="2007-01" db="EMBL/GenBank/DDBJ databases">
        <authorList>
            <person name="Haygood M."/>
            <person name="Podell S."/>
            <person name="Anderson C."/>
            <person name="Hopkinson B."/>
            <person name="Roe K."/>
            <person name="Barbeau K."/>
            <person name="Gaasterland T."/>
            <person name="Ferriera S."/>
            <person name="Johnson J."/>
            <person name="Kravitz S."/>
            <person name="Beeson K."/>
            <person name="Sutton G."/>
            <person name="Rogers Y.-H."/>
            <person name="Friedman R."/>
            <person name="Frazier M."/>
            <person name="Venter J.C."/>
        </authorList>
    </citation>
    <scope>NUCLEOTIDE SEQUENCE [LARGE SCALE GENOMIC DNA]</scope>
    <source>
        <strain evidence="1 2">ATCC 23134</strain>
    </source>
</reference>
<protein>
    <submittedName>
        <fullName evidence="1">Uncharacterized protein</fullName>
    </submittedName>
</protein>
<evidence type="ECO:0000313" key="2">
    <source>
        <dbReference type="Proteomes" id="UP000004095"/>
    </source>
</evidence>
<comment type="caution">
    <text evidence="1">The sequence shown here is derived from an EMBL/GenBank/DDBJ whole genome shotgun (WGS) entry which is preliminary data.</text>
</comment>
<gene>
    <name evidence="1" type="ORF">M23134_04158</name>
</gene>
<name>A1ZE17_MICM2</name>
<keyword evidence="2" id="KW-1185">Reference proteome</keyword>